<dbReference type="SUPFAM" id="SSF53738">
    <property type="entry name" value="Phosphoglucomutase, first 3 domains"/>
    <property type="match status" value="3"/>
</dbReference>
<comment type="similarity">
    <text evidence="2">Belongs to the phosphohexose mutase family.</text>
</comment>
<dbReference type="InterPro" id="IPR005841">
    <property type="entry name" value="Alpha-D-phosphohexomutase_SF"/>
</dbReference>
<feature type="domain" description="Alpha-D-phosphohexomutase alpha/beta/alpha" evidence="6">
    <location>
        <begin position="278"/>
        <end position="393"/>
    </location>
</feature>
<accession>A0AA36Y6Z8</accession>
<evidence type="ECO:0000256" key="2">
    <source>
        <dbReference type="ARBA" id="ARBA00010231"/>
    </source>
</evidence>
<evidence type="ECO:0000256" key="1">
    <source>
        <dbReference type="ARBA" id="ARBA00001946"/>
    </source>
</evidence>
<sequence length="498" mass="54533">MEREELKLEDFLRVKNGNDVRGTVIETADEEITLTPEMVKCIAAAFADYLSDDPDMDRETLRIAVGHDSRVSAEMMEEACLEGLRGVQRSRCGLITTPAMFQSTILDEASFDGAIMLTASHLPYQRNGMKFFTVGGALSGKELDGILRRAYEIYAPASDFPLRSIYAAHMRDIICEEAGGEKGDKVLEGLKIAVDAGNGAAGFFATEILEPLGADVSGSVFLAPNGNFPNHVPNPEDKRAMDAAKRAVQASGSDLGVIFDCDGDRAAVVFSDGTEVNRNKLIALLAAIEAETHPHAVIVTDSVTSDGLTRFLEGTLGLRHFRYRRGYKNVIDKGFELTMNGEDCPLAIETSGHGAFEENHFSDDGAYIAAKIIGRLALLRKKGQRIEDMIAELQNPAEEEERRFQILDPDFKTYGAEVLARFRDYVAKDARFAIVEPNYEGVRVSCNDSAATGWILLRQSLHDPVLPMNLEAENAGGVAELWARVAPFFAADDKLVQK</sequence>
<dbReference type="CDD" id="cd03089">
    <property type="entry name" value="PMM_PGM"/>
    <property type="match status" value="1"/>
</dbReference>
<dbReference type="RefSeq" id="WP_009531837.1">
    <property type="nucleotide sequence ID" value="NZ_JH590861.1"/>
</dbReference>
<dbReference type="InterPro" id="IPR005845">
    <property type="entry name" value="A-D-PHexomutase_a/b/a-II"/>
</dbReference>
<reference evidence="7 8" key="1">
    <citation type="submission" date="2011-10" db="EMBL/GenBank/DDBJ databases">
        <title>The Genome Sequence of Lachnospiraceae bacterium ACC2.</title>
        <authorList>
            <consortium name="The Broad Institute Genome Sequencing Platform"/>
            <person name="Earl A."/>
            <person name="Ward D."/>
            <person name="Feldgarden M."/>
            <person name="Gevers D."/>
            <person name="Sizova M."/>
            <person name="Hazen A."/>
            <person name="Epstein S."/>
            <person name="Young S.K."/>
            <person name="Zeng Q."/>
            <person name="Gargeya S."/>
            <person name="Fitzgerald M."/>
            <person name="Haas B."/>
            <person name="Abouelleil A."/>
            <person name="Alvarado L."/>
            <person name="Arachchi H.M."/>
            <person name="Berlin A."/>
            <person name="Brown A."/>
            <person name="Chapman S.B."/>
            <person name="Chen Z."/>
            <person name="Dunbar C."/>
            <person name="Freedman E."/>
            <person name="Gearin G."/>
            <person name="Goldberg J."/>
            <person name="Griggs A."/>
            <person name="Gujja S."/>
            <person name="Heiman D."/>
            <person name="Howarth C."/>
            <person name="Larson L."/>
            <person name="Lui A."/>
            <person name="MacDonald P.J.P."/>
            <person name="Montmayeur A."/>
            <person name="Murphy C."/>
            <person name="Neiman D."/>
            <person name="Pearson M."/>
            <person name="Priest M."/>
            <person name="Roberts A."/>
            <person name="Saif S."/>
            <person name="Shea T."/>
            <person name="Shenoy N."/>
            <person name="Sisk P."/>
            <person name="Stolte C."/>
            <person name="Sykes S."/>
            <person name="Wortman J."/>
            <person name="Nusbaum C."/>
            <person name="Birren B."/>
        </authorList>
    </citation>
    <scope>NUCLEOTIDE SEQUENCE [LARGE SCALE GENOMIC DNA]</scope>
    <source>
        <strain evidence="7 8">ACC2</strain>
    </source>
</reference>
<evidence type="ECO:0000256" key="3">
    <source>
        <dbReference type="ARBA" id="ARBA00022553"/>
    </source>
</evidence>
<dbReference type="EMBL" id="AGEL01000001">
    <property type="protein sequence ID" value="EHO18680.1"/>
    <property type="molecule type" value="Genomic_DNA"/>
</dbReference>
<dbReference type="Gene3D" id="3.30.310.50">
    <property type="entry name" value="Alpha-D-phosphohexomutase, C-terminal domain"/>
    <property type="match status" value="1"/>
</dbReference>
<dbReference type="InterPro" id="IPR005844">
    <property type="entry name" value="A-D-PHexomutase_a/b/a-I"/>
</dbReference>
<dbReference type="FunFam" id="3.40.120.10:FF:000010">
    <property type="entry name" value="phosphomannomutase/phosphoglucomutase isoform X1"/>
    <property type="match status" value="1"/>
</dbReference>
<dbReference type="Pfam" id="PF02880">
    <property type="entry name" value="PGM_PMM_III"/>
    <property type="match status" value="1"/>
</dbReference>
<evidence type="ECO:0000259" key="4">
    <source>
        <dbReference type="Pfam" id="PF02878"/>
    </source>
</evidence>
<dbReference type="PANTHER" id="PTHR42946:SF1">
    <property type="entry name" value="PHOSPHOGLUCOMUTASE (ALPHA-D-GLUCOSE-1,6-BISPHOSPHATE-DEPENDENT)"/>
    <property type="match status" value="1"/>
</dbReference>
<keyword evidence="8" id="KW-1185">Reference proteome</keyword>
<dbReference type="InterPro" id="IPR016055">
    <property type="entry name" value="A-D-PHexomutase_a/b/a-I/II/III"/>
</dbReference>
<dbReference type="Gene3D" id="3.40.120.10">
    <property type="entry name" value="Alpha-D-Glucose-1,6-Bisphosphate, subunit A, domain 3"/>
    <property type="match status" value="3"/>
</dbReference>
<evidence type="ECO:0000313" key="7">
    <source>
        <dbReference type="EMBL" id="EHO18680.1"/>
    </source>
</evidence>
<dbReference type="Proteomes" id="UP000018466">
    <property type="component" value="Unassembled WGS sequence"/>
</dbReference>
<comment type="caution">
    <text evidence="7">The sequence shown here is derived from an EMBL/GenBank/DDBJ whole genome shotgun (WGS) entry which is preliminary data.</text>
</comment>
<evidence type="ECO:0000259" key="5">
    <source>
        <dbReference type="Pfam" id="PF02879"/>
    </source>
</evidence>
<feature type="domain" description="Alpha-D-phosphohexomutase alpha/beta/alpha" evidence="4">
    <location>
        <begin position="17"/>
        <end position="149"/>
    </location>
</feature>
<proteinExistence type="inferred from homology"/>
<name>A0AA36Y6Z8_9FIRM</name>
<keyword evidence="3" id="KW-0597">Phosphoprotein</keyword>
<gene>
    <name evidence="7" type="ORF">HMPREF9623_00002</name>
</gene>
<feature type="domain" description="Alpha-D-phosphohexomutase alpha/beta/alpha" evidence="5">
    <location>
        <begin position="166"/>
        <end position="270"/>
    </location>
</feature>
<dbReference type="InterPro" id="IPR005846">
    <property type="entry name" value="A-D-PHexomutase_a/b/a-III"/>
</dbReference>
<protein>
    <recommendedName>
        <fullName evidence="9">Phosphomannomutase/phosphoglucomutase</fullName>
    </recommendedName>
</protein>
<dbReference type="Pfam" id="PF02878">
    <property type="entry name" value="PGM_PMM_I"/>
    <property type="match status" value="1"/>
</dbReference>
<dbReference type="GeneID" id="86939799"/>
<evidence type="ECO:0000259" key="6">
    <source>
        <dbReference type="Pfam" id="PF02880"/>
    </source>
</evidence>
<dbReference type="GO" id="GO:0004615">
    <property type="term" value="F:phosphomannomutase activity"/>
    <property type="evidence" value="ECO:0007669"/>
    <property type="project" value="TreeGrafter"/>
</dbReference>
<dbReference type="PANTHER" id="PTHR42946">
    <property type="entry name" value="PHOSPHOHEXOSE MUTASE"/>
    <property type="match status" value="1"/>
</dbReference>
<dbReference type="Pfam" id="PF02879">
    <property type="entry name" value="PGM_PMM_II"/>
    <property type="match status" value="1"/>
</dbReference>
<dbReference type="PRINTS" id="PR00509">
    <property type="entry name" value="PGMPMM"/>
</dbReference>
<comment type="cofactor">
    <cofactor evidence="1">
        <name>Mg(2+)</name>
        <dbReference type="ChEBI" id="CHEBI:18420"/>
    </cofactor>
</comment>
<dbReference type="InterPro" id="IPR050060">
    <property type="entry name" value="Phosphoglucosamine_mutase"/>
</dbReference>
<dbReference type="AlphaFoldDB" id="A0AA36Y6Z8"/>
<dbReference type="GO" id="GO:0005975">
    <property type="term" value="P:carbohydrate metabolic process"/>
    <property type="evidence" value="ECO:0007669"/>
    <property type="project" value="InterPro"/>
</dbReference>
<evidence type="ECO:0008006" key="9">
    <source>
        <dbReference type="Google" id="ProtNLM"/>
    </source>
</evidence>
<evidence type="ECO:0000313" key="8">
    <source>
        <dbReference type="Proteomes" id="UP000018466"/>
    </source>
</evidence>
<organism evidence="7 8">
    <name type="scientific">Stomatobaculum longum</name>
    <dbReference type="NCBI Taxonomy" id="796942"/>
    <lineage>
        <taxon>Bacteria</taxon>
        <taxon>Bacillati</taxon>
        <taxon>Bacillota</taxon>
        <taxon>Clostridia</taxon>
        <taxon>Lachnospirales</taxon>
        <taxon>Lachnospiraceae</taxon>
        <taxon>Stomatobaculum</taxon>
    </lineage>
</organism>